<protein>
    <recommendedName>
        <fullName evidence="3">ApeA N-terminal domain-containing protein</fullName>
    </recommendedName>
</protein>
<evidence type="ECO:0008006" key="3">
    <source>
        <dbReference type="Google" id="ProtNLM"/>
    </source>
</evidence>
<dbReference type="KEGG" id="fpz:LA55_275"/>
<organism evidence="1 2">
    <name type="scientific">Francisella philomiragia</name>
    <dbReference type="NCBI Taxonomy" id="28110"/>
    <lineage>
        <taxon>Bacteria</taxon>
        <taxon>Pseudomonadati</taxon>
        <taxon>Pseudomonadota</taxon>
        <taxon>Gammaproteobacteria</taxon>
        <taxon>Thiotrichales</taxon>
        <taxon>Francisellaceae</taxon>
        <taxon>Francisella</taxon>
    </lineage>
</organism>
<dbReference type="AlphaFoldDB" id="A0A0B6CQH9"/>
<gene>
    <name evidence="1" type="ORF">LA55_275</name>
</gene>
<dbReference type="Proteomes" id="UP000031830">
    <property type="component" value="Chromosome"/>
</dbReference>
<dbReference type="EMBL" id="CP009440">
    <property type="protein sequence ID" value="AJI52729.1"/>
    <property type="molecule type" value="Genomic_DNA"/>
</dbReference>
<reference evidence="1 2" key="1">
    <citation type="journal article" date="2015" name="Genome Announc.">
        <title>Genome sequencing of 18 francisella strains to aid in assay development and testing.</title>
        <authorList>
            <person name="Johnson S.L."/>
            <person name="Daligault H.E."/>
            <person name="Davenport K.W."/>
            <person name="Coyne S.R."/>
            <person name="Frey K.G."/>
            <person name="Koroleva G.I."/>
            <person name="Broomall S.M."/>
            <person name="Bishop-Lilly K.A."/>
            <person name="Bruce D.C."/>
            <person name="Chertkov O."/>
            <person name="Freitas T."/>
            <person name="Jaissle J."/>
            <person name="Ladner J.T."/>
            <person name="Rosenzweig C.N."/>
            <person name="Gibbons H.S."/>
            <person name="Palacios G.F."/>
            <person name="Redden C.L."/>
            <person name="Xu Y."/>
            <person name="Minogue T.D."/>
            <person name="Chain P.S."/>
        </authorList>
    </citation>
    <scope>NUCLEOTIDE SEQUENCE [LARGE SCALE GENOMIC DNA]</scope>
    <source>
        <strain evidence="1 2">GA01-2794</strain>
    </source>
</reference>
<evidence type="ECO:0000313" key="1">
    <source>
        <dbReference type="EMBL" id="AJI52729.1"/>
    </source>
</evidence>
<name>A0A0B6CQH9_9GAMM</name>
<evidence type="ECO:0000313" key="2">
    <source>
        <dbReference type="Proteomes" id="UP000031830"/>
    </source>
</evidence>
<dbReference type="RefSeq" id="WP_044525554.1">
    <property type="nucleotide sequence ID" value="NZ_CP009440.1"/>
</dbReference>
<proteinExistence type="predicted"/>
<accession>A0A0B6CQH9</accession>
<dbReference type="OrthoDB" id="7033141at2"/>
<sequence>MYFLESEIIGFFNNLKGLEVISNNCLYAPIQKFSLIRDSNLRLILETESKISSATKAKDIPLGKVYMNDSEIVLKDRCSTRKVSLNGINSYSINDNNYGRLEKSYITSIESIVDEKELDEKYLIEFVSNISEDFLFPDFVKSNKGLLKIDKIEFKDNSENISFSKGYLKVCIDDISIHVCSYIHNKKKYEYILYDRVLSNEERRKIVNCISFIIGKPILSLGYVTYSTSQELVNFKLNQGYDYKGAFNLPTLPPTLLSNSSVDLIDSKIFQQHFISLYNSYDEYDYSHLFWLYWHASCSHFYSASVQFGACIESLQKKYLDKHSSVKIFESKSNWKTFRSQVLNIIEELKISEDQKKLLIGKIENANVLPQKLQLKKFFNELEMELSNLELNTWDQRNIPAHGKKVENNIDYIRGIKILRTLVNRIILKISGVGEYYFDYYNLGQDRQYKLSYIKDGIKEESN</sequence>